<dbReference type="Proteomes" id="UP001152888">
    <property type="component" value="Unassembled WGS sequence"/>
</dbReference>
<organism evidence="2 3">
    <name type="scientific">Acanthoscelides obtectus</name>
    <name type="common">Bean weevil</name>
    <name type="synonym">Bruchus obtectus</name>
    <dbReference type="NCBI Taxonomy" id="200917"/>
    <lineage>
        <taxon>Eukaryota</taxon>
        <taxon>Metazoa</taxon>
        <taxon>Ecdysozoa</taxon>
        <taxon>Arthropoda</taxon>
        <taxon>Hexapoda</taxon>
        <taxon>Insecta</taxon>
        <taxon>Pterygota</taxon>
        <taxon>Neoptera</taxon>
        <taxon>Endopterygota</taxon>
        <taxon>Coleoptera</taxon>
        <taxon>Polyphaga</taxon>
        <taxon>Cucujiformia</taxon>
        <taxon>Chrysomeloidea</taxon>
        <taxon>Chrysomelidae</taxon>
        <taxon>Bruchinae</taxon>
        <taxon>Bruchini</taxon>
        <taxon>Acanthoscelides</taxon>
    </lineage>
</organism>
<accession>A0A9P0LU15</accession>
<reference evidence="2" key="1">
    <citation type="submission" date="2022-03" db="EMBL/GenBank/DDBJ databases">
        <authorList>
            <person name="Sayadi A."/>
        </authorList>
    </citation>
    <scope>NUCLEOTIDE SEQUENCE</scope>
</reference>
<evidence type="ECO:0000256" key="1">
    <source>
        <dbReference type="SAM" id="Phobius"/>
    </source>
</evidence>
<gene>
    <name evidence="2" type="ORF">ACAOBT_LOCUS25018</name>
</gene>
<dbReference type="EMBL" id="CAKOFQ010007369">
    <property type="protein sequence ID" value="CAH1999519.1"/>
    <property type="molecule type" value="Genomic_DNA"/>
</dbReference>
<evidence type="ECO:0000313" key="2">
    <source>
        <dbReference type="EMBL" id="CAH1999519.1"/>
    </source>
</evidence>
<keyword evidence="1" id="KW-0472">Membrane</keyword>
<proteinExistence type="predicted"/>
<dbReference type="AlphaFoldDB" id="A0A9P0LU15"/>
<protein>
    <submittedName>
        <fullName evidence="2">Uncharacterized protein</fullName>
    </submittedName>
</protein>
<comment type="caution">
    <text evidence="2">The sequence shown here is derived from an EMBL/GenBank/DDBJ whole genome shotgun (WGS) entry which is preliminary data.</text>
</comment>
<keyword evidence="1" id="KW-0812">Transmembrane</keyword>
<feature type="transmembrane region" description="Helical" evidence="1">
    <location>
        <begin position="6"/>
        <end position="26"/>
    </location>
</feature>
<evidence type="ECO:0000313" key="3">
    <source>
        <dbReference type="Proteomes" id="UP001152888"/>
    </source>
</evidence>
<sequence>MLEAGAVMICTFVFGCTGVGCSIFYCDFDIFLNLHK</sequence>
<name>A0A9P0LU15_ACAOB</name>
<keyword evidence="1" id="KW-1133">Transmembrane helix</keyword>
<keyword evidence="3" id="KW-1185">Reference proteome</keyword>